<dbReference type="InterPro" id="IPR031127">
    <property type="entry name" value="E3_UB_ligase_RBR"/>
</dbReference>
<name>A0A6A5WFL5_9PLEO</name>
<organism evidence="10 11">
    <name type="scientific">Amniculicola lignicola CBS 123094</name>
    <dbReference type="NCBI Taxonomy" id="1392246"/>
    <lineage>
        <taxon>Eukaryota</taxon>
        <taxon>Fungi</taxon>
        <taxon>Dikarya</taxon>
        <taxon>Ascomycota</taxon>
        <taxon>Pezizomycotina</taxon>
        <taxon>Dothideomycetes</taxon>
        <taxon>Pleosporomycetidae</taxon>
        <taxon>Pleosporales</taxon>
        <taxon>Amniculicolaceae</taxon>
        <taxon>Amniculicola</taxon>
    </lineage>
</organism>
<evidence type="ECO:0000256" key="6">
    <source>
        <dbReference type="ARBA" id="ARBA00022771"/>
    </source>
</evidence>
<feature type="non-terminal residue" evidence="10">
    <location>
        <position position="1"/>
    </location>
</feature>
<proteinExistence type="predicted"/>
<keyword evidence="6" id="KW-0863">Zinc-finger</keyword>
<evidence type="ECO:0000256" key="5">
    <source>
        <dbReference type="ARBA" id="ARBA00022737"/>
    </source>
</evidence>
<protein>
    <recommendedName>
        <fullName evidence="2">RBR-type E3 ubiquitin transferase</fullName>
        <ecNumber evidence="2">2.3.2.31</ecNumber>
    </recommendedName>
</protein>
<dbReference type="Pfam" id="PF01485">
    <property type="entry name" value="IBR"/>
    <property type="match status" value="1"/>
</dbReference>
<keyword evidence="5" id="KW-0677">Repeat</keyword>
<evidence type="ECO:0000313" key="11">
    <source>
        <dbReference type="Proteomes" id="UP000799779"/>
    </source>
</evidence>
<dbReference type="PANTHER" id="PTHR11685">
    <property type="entry name" value="RBR FAMILY RING FINGER AND IBR DOMAIN-CONTAINING"/>
    <property type="match status" value="1"/>
</dbReference>
<dbReference type="GO" id="GO:0008270">
    <property type="term" value="F:zinc ion binding"/>
    <property type="evidence" value="ECO:0007669"/>
    <property type="project" value="UniProtKB-KW"/>
</dbReference>
<dbReference type="EMBL" id="ML977593">
    <property type="protein sequence ID" value="KAF1999724.1"/>
    <property type="molecule type" value="Genomic_DNA"/>
</dbReference>
<keyword evidence="8" id="KW-0862">Zinc</keyword>
<dbReference type="AlphaFoldDB" id="A0A6A5WFL5"/>
<evidence type="ECO:0000259" key="9">
    <source>
        <dbReference type="PROSITE" id="PS51873"/>
    </source>
</evidence>
<evidence type="ECO:0000313" key="10">
    <source>
        <dbReference type="EMBL" id="KAF1999724.1"/>
    </source>
</evidence>
<gene>
    <name evidence="10" type="ORF">P154DRAFT_409906</name>
</gene>
<evidence type="ECO:0000256" key="2">
    <source>
        <dbReference type="ARBA" id="ARBA00012251"/>
    </source>
</evidence>
<dbReference type="CDD" id="cd22584">
    <property type="entry name" value="Rcat_RBR_unk"/>
    <property type="match status" value="1"/>
</dbReference>
<comment type="catalytic activity">
    <reaction evidence="1">
        <text>[E2 ubiquitin-conjugating enzyme]-S-ubiquitinyl-L-cysteine + [acceptor protein]-L-lysine = [E2 ubiquitin-conjugating enzyme]-L-cysteine + [acceptor protein]-N(6)-ubiquitinyl-L-lysine.</text>
        <dbReference type="EC" id="2.3.2.31"/>
    </reaction>
</comment>
<sequence length="200" mass="22925">RLCVACQEYVRASETIKVDCEPEPHHYCHPCLVALFQTSVNGHTLFPPRCCRKVIPLSMCKGLLTKTFIEDFELKIEELATPNPTFCYNPKCANPKAKFIRPAHINDEIGTCLSCTEKTCTICKLKAHVGDLCPEDEGAKQLKTTAEKLNWMRCEKCRNMVELHTGCYHMTCICKHEFCYLCGKVWQTCNCPLWEEDRLI</sequence>
<accession>A0A6A5WFL5</accession>
<keyword evidence="11" id="KW-1185">Reference proteome</keyword>
<keyword evidence="4" id="KW-0479">Metal-binding</keyword>
<feature type="domain" description="RING-type" evidence="9">
    <location>
        <begin position="1"/>
        <end position="200"/>
    </location>
</feature>
<dbReference type="PROSITE" id="PS51873">
    <property type="entry name" value="TRIAD"/>
    <property type="match status" value="1"/>
</dbReference>
<evidence type="ECO:0000256" key="3">
    <source>
        <dbReference type="ARBA" id="ARBA00022679"/>
    </source>
</evidence>
<reference evidence="10" key="1">
    <citation type="journal article" date="2020" name="Stud. Mycol.">
        <title>101 Dothideomycetes genomes: a test case for predicting lifestyles and emergence of pathogens.</title>
        <authorList>
            <person name="Haridas S."/>
            <person name="Albert R."/>
            <person name="Binder M."/>
            <person name="Bloem J."/>
            <person name="Labutti K."/>
            <person name="Salamov A."/>
            <person name="Andreopoulos B."/>
            <person name="Baker S."/>
            <person name="Barry K."/>
            <person name="Bills G."/>
            <person name="Bluhm B."/>
            <person name="Cannon C."/>
            <person name="Castanera R."/>
            <person name="Culley D."/>
            <person name="Daum C."/>
            <person name="Ezra D."/>
            <person name="Gonzalez J."/>
            <person name="Henrissat B."/>
            <person name="Kuo A."/>
            <person name="Liang C."/>
            <person name="Lipzen A."/>
            <person name="Lutzoni F."/>
            <person name="Magnuson J."/>
            <person name="Mondo S."/>
            <person name="Nolan M."/>
            <person name="Ohm R."/>
            <person name="Pangilinan J."/>
            <person name="Park H.-J."/>
            <person name="Ramirez L."/>
            <person name="Alfaro M."/>
            <person name="Sun H."/>
            <person name="Tritt A."/>
            <person name="Yoshinaga Y."/>
            <person name="Zwiers L.-H."/>
            <person name="Turgeon B."/>
            <person name="Goodwin S."/>
            <person name="Spatafora J."/>
            <person name="Crous P."/>
            <person name="Grigoriev I."/>
        </authorList>
    </citation>
    <scope>NUCLEOTIDE SEQUENCE</scope>
    <source>
        <strain evidence="10">CBS 123094</strain>
    </source>
</reference>
<evidence type="ECO:0000256" key="8">
    <source>
        <dbReference type="ARBA" id="ARBA00022833"/>
    </source>
</evidence>
<dbReference type="SUPFAM" id="SSF57850">
    <property type="entry name" value="RING/U-box"/>
    <property type="match status" value="1"/>
</dbReference>
<evidence type="ECO:0000256" key="7">
    <source>
        <dbReference type="ARBA" id="ARBA00022786"/>
    </source>
</evidence>
<evidence type="ECO:0000256" key="1">
    <source>
        <dbReference type="ARBA" id="ARBA00001798"/>
    </source>
</evidence>
<keyword evidence="7" id="KW-0833">Ubl conjugation pathway</keyword>
<dbReference type="OrthoDB" id="9977870at2759"/>
<feature type="non-terminal residue" evidence="10">
    <location>
        <position position="200"/>
    </location>
</feature>
<evidence type="ECO:0000256" key="4">
    <source>
        <dbReference type="ARBA" id="ARBA00022723"/>
    </source>
</evidence>
<dbReference type="InterPro" id="IPR002867">
    <property type="entry name" value="IBR_dom"/>
</dbReference>
<keyword evidence="3" id="KW-0808">Transferase</keyword>
<dbReference type="GO" id="GO:0061630">
    <property type="term" value="F:ubiquitin protein ligase activity"/>
    <property type="evidence" value="ECO:0007669"/>
    <property type="project" value="UniProtKB-EC"/>
</dbReference>
<dbReference type="GO" id="GO:0016567">
    <property type="term" value="P:protein ubiquitination"/>
    <property type="evidence" value="ECO:0007669"/>
    <property type="project" value="InterPro"/>
</dbReference>
<dbReference type="EC" id="2.3.2.31" evidence="2"/>
<dbReference type="Gene3D" id="1.20.120.1750">
    <property type="match status" value="1"/>
</dbReference>
<dbReference type="Proteomes" id="UP000799779">
    <property type="component" value="Unassembled WGS sequence"/>
</dbReference>
<dbReference type="InterPro" id="IPR044066">
    <property type="entry name" value="TRIAD_supradom"/>
</dbReference>